<sequence length="290" mass="32792">MADTDGDGELSIDEYFAWSLNAATLEDGIGALESAFELYDTDSNGKLDALEFKNACKDMGFGGQAAHELFHAIDRDGTGNIDYREIVDSLAASSPVEPETKVMISAFVRTLACERVDQPKKKRLNTKHWSFKGATPASVQQELRALLRRSGGFVADLIRLFDEQRMSDEDTGGPLRLRVSERDFRRCMVYELGFRGKQETLGEIFSSLDLARTGEIGFDELYEWIKGRRHSLDPRAKAPIRLELELPARISMDQVVWDVEVLRVLMADMFKRFRASPADLLQLWRCTNGR</sequence>
<feature type="domain" description="EF-hand" evidence="4">
    <location>
        <begin position="196"/>
        <end position="231"/>
    </location>
</feature>
<dbReference type="OrthoDB" id="186625at2759"/>
<accession>A0A0M0K6S6</accession>
<keyword evidence="2" id="KW-0677">Repeat</keyword>
<keyword evidence="1" id="KW-0479">Metal-binding</keyword>
<feature type="non-terminal residue" evidence="5">
    <location>
        <position position="290"/>
    </location>
</feature>
<keyword evidence="6" id="KW-1185">Reference proteome</keyword>
<reference evidence="6" key="1">
    <citation type="journal article" date="2015" name="PLoS Genet.">
        <title>Genome Sequence and Transcriptome Analyses of Chrysochromulina tobin: Metabolic Tools for Enhanced Algal Fitness in the Prominent Order Prymnesiales (Haptophyceae).</title>
        <authorList>
            <person name="Hovde B.T."/>
            <person name="Deodato C.R."/>
            <person name="Hunsperger H.M."/>
            <person name="Ryken S.A."/>
            <person name="Yost W."/>
            <person name="Jha R.K."/>
            <person name="Patterson J."/>
            <person name="Monnat R.J. Jr."/>
            <person name="Barlow S.B."/>
            <person name="Starkenburg S.R."/>
            <person name="Cattolico R.A."/>
        </authorList>
    </citation>
    <scope>NUCLEOTIDE SEQUENCE</scope>
    <source>
        <strain evidence="6">CCMP291</strain>
    </source>
</reference>
<organism evidence="5 6">
    <name type="scientific">Chrysochromulina tobinii</name>
    <dbReference type="NCBI Taxonomy" id="1460289"/>
    <lineage>
        <taxon>Eukaryota</taxon>
        <taxon>Haptista</taxon>
        <taxon>Haptophyta</taxon>
        <taxon>Prymnesiophyceae</taxon>
        <taxon>Prymnesiales</taxon>
        <taxon>Chrysochromulinaceae</taxon>
        <taxon>Chrysochromulina</taxon>
    </lineage>
</organism>
<comment type="caution">
    <text evidence="5">The sequence shown here is derived from an EMBL/GenBank/DDBJ whole genome shotgun (WGS) entry which is preliminary data.</text>
</comment>
<dbReference type="Pfam" id="PF13405">
    <property type="entry name" value="EF-hand_6"/>
    <property type="match status" value="1"/>
</dbReference>
<proteinExistence type="predicted"/>
<dbReference type="PROSITE" id="PS00018">
    <property type="entry name" value="EF_HAND_1"/>
    <property type="match status" value="3"/>
</dbReference>
<dbReference type="InterPro" id="IPR018247">
    <property type="entry name" value="EF_Hand_1_Ca_BS"/>
</dbReference>
<dbReference type="Proteomes" id="UP000037460">
    <property type="component" value="Unassembled WGS sequence"/>
</dbReference>
<dbReference type="PANTHER" id="PTHR34524">
    <property type="entry name" value="CALCYPHOSIN"/>
    <property type="match status" value="1"/>
</dbReference>
<name>A0A0M0K6S6_9EUKA</name>
<evidence type="ECO:0000313" key="5">
    <source>
        <dbReference type="EMBL" id="KOO34093.1"/>
    </source>
</evidence>
<feature type="domain" description="EF-hand" evidence="4">
    <location>
        <begin position="27"/>
        <end position="62"/>
    </location>
</feature>
<gene>
    <name evidence="5" type="ORF">Ctob_014124</name>
</gene>
<dbReference type="GO" id="GO:0005509">
    <property type="term" value="F:calcium ion binding"/>
    <property type="evidence" value="ECO:0007669"/>
    <property type="project" value="InterPro"/>
</dbReference>
<dbReference type="EMBL" id="JWZX01001330">
    <property type="protein sequence ID" value="KOO34093.1"/>
    <property type="molecule type" value="Genomic_DNA"/>
</dbReference>
<dbReference type="InterPro" id="IPR002048">
    <property type="entry name" value="EF_hand_dom"/>
</dbReference>
<dbReference type="PANTHER" id="PTHR34524:SF6">
    <property type="entry name" value="CALCYPHOSINE LIKE"/>
    <property type="match status" value="1"/>
</dbReference>
<feature type="domain" description="EF-hand" evidence="4">
    <location>
        <begin position="68"/>
        <end position="96"/>
    </location>
</feature>
<dbReference type="SMART" id="SM00054">
    <property type="entry name" value="EFh"/>
    <property type="match status" value="3"/>
</dbReference>
<dbReference type="Gene3D" id="1.10.238.10">
    <property type="entry name" value="EF-hand"/>
    <property type="match status" value="2"/>
</dbReference>
<keyword evidence="3" id="KW-0106">Calcium</keyword>
<dbReference type="Pfam" id="PF13202">
    <property type="entry name" value="EF-hand_5"/>
    <property type="match status" value="1"/>
</dbReference>
<evidence type="ECO:0000256" key="2">
    <source>
        <dbReference type="ARBA" id="ARBA00022737"/>
    </source>
</evidence>
<dbReference type="InterPro" id="IPR051581">
    <property type="entry name" value="Ca-bind"/>
</dbReference>
<evidence type="ECO:0000259" key="4">
    <source>
        <dbReference type="PROSITE" id="PS50222"/>
    </source>
</evidence>
<evidence type="ECO:0000256" key="3">
    <source>
        <dbReference type="ARBA" id="ARBA00022837"/>
    </source>
</evidence>
<dbReference type="InterPro" id="IPR011992">
    <property type="entry name" value="EF-hand-dom_pair"/>
</dbReference>
<evidence type="ECO:0000313" key="6">
    <source>
        <dbReference type="Proteomes" id="UP000037460"/>
    </source>
</evidence>
<evidence type="ECO:0000256" key="1">
    <source>
        <dbReference type="ARBA" id="ARBA00022723"/>
    </source>
</evidence>
<protein>
    <recommendedName>
        <fullName evidence="4">EF-hand domain-containing protein</fullName>
    </recommendedName>
</protein>
<dbReference type="AlphaFoldDB" id="A0A0M0K6S6"/>
<dbReference type="SUPFAM" id="SSF47473">
    <property type="entry name" value="EF-hand"/>
    <property type="match status" value="2"/>
</dbReference>
<dbReference type="CDD" id="cd00051">
    <property type="entry name" value="EFh"/>
    <property type="match status" value="1"/>
</dbReference>
<dbReference type="PROSITE" id="PS50222">
    <property type="entry name" value="EF_HAND_2"/>
    <property type="match status" value="3"/>
</dbReference>